<dbReference type="RefSeq" id="WP_157539759.1">
    <property type="nucleotide sequence ID" value="NZ_WQLA01000001.1"/>
</dbReference>
<comment type="subcellular location">
    <subcellularLocation>
        <location evidence="1">Membrane</location>
    </subcellularLocation>
</comment>
<reference evidence="5 6" key="1">
    <citation type="submission" date="2019-12" db="EMBL/GenBank/DDBJ databases">
        <title>Mucilaginibacter sp. HME9299 genome sequencing and assembly.</title>
        <authorList>
            <person name="Kang H."/>
            <person name="Kim H."/>
            <person name="Joh K."/>
        </authorList>
    </citation>
    <scope>NUCLEOTIDE SEQUENCE [LARGE SCALE GENOMIC DNA]</scope>
    <source>
        <strain evidence="5 6">HME9299</strain>
    </source>
</reference>
<keyword evidence="2" id="KW-0472">Membrane</keyword>
<dbReference type="GO" id="GO:0019867">
    <property type="term" value="C:outer membrane"/>
    <property type="evidence" value="ECO:0007669"/>
    <property type="project" value="InterPro"/>
</dbReference>
<dbReference type="Gene3D" id="2.40.160.50">
    <property type="entry name" value="membrane protein fhac: a member of the omp85/tpsb transporter family"/>
    <property type="match status" value="1"/>
</dbReference>
<evidence type="ECO:0000256" key="3">
    <source>
        <dbReference type="SAM" id="SignalP"/>
    </source>
</evidence>
<evidence type="ECO:0000313" key="5">
    <source>
        <dbReference type="EMBL" id="MVN89974.1"/>
    </source>
</evidence>
<evidence type="ECO:0000313" key="6">
    <source>
        <dbReference type="Proteomes" id="UP000434850"/>
    </source>
</evidence>
<keyword evidence="6" id="KW-1185">Reference proteome</keyword>
<feature type="chain" id="PRO_5026211934" evidence="3">
    <location>
        <begin position="26"/>
        <end position="858"/>
    </location>
</feature>
<organism evidence="5 6">
    <name type="scientific">Mucilaginibacter aquatilis</name>
    <dbReference type="NCBI Taxonomy" id="1517760"/>
    <lineage>
        <taxon>Bacteria</taxon>
        <taxon>Pseudomonadati</taxon>
        <taxon>Bacteroidota</taxon>
        <taxon>Sphingobacteriia</taxon>
        <taxon>Sphingobacteriales</taxon>
        <taxon>Sphingobacteriaceae</taxon>
        <taxon>Mucilaginibacter</taxon>
    </lineage>
</organism>
<evidence type="ECO:0000256" key="2">
    <source>
        <dbReference type="ARBA" id="ARBA00023136"/>
    </source>
</evidence>
<protein>
    <submittedName>
        <fullName evidence="5">BamA/TamA family outer membrane protein</fullName>
    </submittedName>
</protein>
<dbReference type="EMBL" id="WQLA01000001">
    <property type="protein sequence ID" value="MVN89974.1"/>
    <property type="molecule type" value="Genomic_DNA"/>
</dbReference>
<dbReference type="InterPro" id="IPR000184">
    <property type="entry name" value="Bac_surfAg_D15"/>
</dbReference>
<dbReference type="AlphaFoldDB" id="A0A6I4IPV3"/>
<dbReference type="Pfam" id="PF01103">
    <property type="entry name" value="Omp85"/>
    <property type="match status" value="1"/>
</dbReference>
<proteinExistence type="predicted"/>
<dbReference type="Proteomes" id="UP000434850">
    <property type="component" value="Unassembled WGS sequence"/>
</dbReference>
<sequence>MPLKKHYLSYLLAAGLLTPAINVLAQRKADSITVAVAPDYNDVSGVHRILLGENYRKEWGLPVKVRIIDLSKEKGGLEIEQKGGGMQTKSLRLKDKTGQEWVLRSVQKYPERVLPPSLRSGLTKAIIQDQTSTANPFAALTVPVMAEALQIPHSNPEIVYVGDDPVLGKYSKDYKNSVFLFEEREPLESEKTDNTKKVQRKLAEDNDVEFDAKLTLRARLFDQVIGDWDRHDDQWRWDKKKEGDKTMYTPIPRDRDQVYYKTSGVLPWIVAHQFLKAKFQPFNNEIRDIGAWNFNGRFFDRYFLRELNEKDWKEQITYVQTHLTDEVIDKAMHRMPSGVYKLSGQKITQTVKARRDNLMKMGLEYYRFISGQVDVPASEKNEHIEIDLKDSGDVKLTIRNIKKDNSLGREVYKRTFKPDVTKEVRIYGFGGGDKFEVKGTGKSSVKIRMIGAKGSVDTFAVNKDVDNRGRLYVYDRKDEQNILPDKSLAKIRTSTDTGVTYYERKNFEYDQPQPIVYARYNNDYGVILSLGYAFTKQGFRKVPYDWRQEFLVNYAFGRKSFLIRYNADFKQLIGKNDLMVHITSRGPHNISNFFGVGNETFFEKDSEWINYFRNRYDHLYGDVRLAHTYGKVKLSAGVTGQYYHADGGDNNNKFLQQFNIQNPGDNVFSNKTYAGLIAGAEIDTRNSAILPTKGIYMNTTLRGLQQLNQDNSRYGQLLSEISFYNDLGHDSTFVLATRFGGGTTIGHAEYFQQLKLGGSDNLRGFRTWRFTGKSMVYNNIEARVRVLNFNSFLFPGTLGLIGFNDIGRVWTPGEKSSKWHDGYGGGLFLVPAELFLIQATLGHSKEGKFVYVNLGYRF</sequence>
<evidence type="ECO:0000256" key="1">
    <source>
        <dbReference type="ARBA" id="ARBA00004370"/>
    </source>
</evidence>
<dbReference type="OrthoDB" id="333971at2"/>
<keyword evidence="3" id="KW-0732">Signal</keyword>
<gene>
    <name evidence="5" type="ORF">GO816_02440</name>
</gene>
<name>A0A6I4IPV3_9SPHI</name>
<feature type="domain" description="Bacterial surface antigen (D15)" evidence="4">
    <location>
        <begin position="631"/>
        <end position="823"/>
    </location>
</feature>
<evidence type="ECO:0000259" key="4">
    <source>
        <dbReference type="Pfam" id="PF01103"/>
    </source>
</evidence>
<accession>A0A6I4IPV3</accession>
<feature type="signal peptide" evidence="3">
    <location>
        <begin position="1"/>
        <end position="25"/>
    </location>
</feature>
<comment type="caution">
    <text evidence="5">The sequence shown here is derived from an EMBL/GenBank/DDBJ whole genome shotgun (WGS) entry which is preliminary data.</text>
</comment>